<dbReference type="Proteomes" id="UP001162162">
    <property type="component" value="Unassembled WGS sequence"/>
</dbReference>
<dbReference type="Pfam" id="PF10408">
    <property type="entry name" value="Ufd2P_core"/>
    <property type="match status" value="1"/>
</dbReference>
<organism evidence="7 8">
    <name type="scientific">Aromia moschata</name>
    <dbReference type="NCBI Taxonomy" id="1265417"/>
    <lineage>
        <taxon>Eukaryota</taxon>
        <taxon>Metazoa</taxon>
        <taxon>Ecdysozoa</taxon>
        <taxon>Arthropoda</taxon>
        <taxon>Hexapoda</taxon>
        <taxon>Insecta</taxon>
        <taxon>Pterygota</taxon>
        <taxon>Neoptera</taxon>
        <taxon>Endopterygota</taxon>
        <taxon>Coleoptera</taxon>
        <taxon>Polyphaga</taxon>
        <taxon>Cucujiformia</taxon>
        <taxon>Chrysomeloidea</taxon>
        <taxon>Cerambycidae</taxon>
        <taxon>Cerambycinae</taxon>
        <taxon>Callichromatini</taxon>
        <taxon>Aromia</taxon>
    </lineage>
</organism>
<evidence type="ECO:0000313" key="7">
    <source>
        <dbReference type="EMBL" id="KAJ8943287.1"/>
    </source>
</evidence>
<evidence type="ECO:0000259" key="6">
    <source>
        <dbReference type="Pfam" id="PF10408"/>
    </source>
</evidence>
<dbReference type="GO" id="GO:0005737">
    <property type="term" value="C:cytoplasm"/>
    <property type="evidence" value="ECO:0007669"/>
    <property type="project" value="TreeGrafter"/>
</dbReference>
<dbReference type="PANTHER" id="PTHR13931:SF2">
    <property type="entry name" value="UBIQUITIN CONJUGATION FACTOR E4 B"/>
    <property type="match status" value="1"/>
</dbReference>
<evidence type="ECO:0000256" key="2">
    <source>
        <dbReference type="ARBA" id="ARBA00004906"/>
    </source>
</evidence>
<dbReference type="AlphaFoldDB" id="A0AAV8XW26"/>
<dbReference type="GO" id="GO:0034450">
    <property type="term" value="F:ubiquitin-ubiquitin ligase activity"/>
    <property type="evidence" value="ECO:0007669"/>
    <property type="project" value="InterPro"/>
</dbReference>
<feature type="domain" description="Ubiquitin conjugation factor E4 core" evidence="6">
    <location>
        <begin position="3"/>
        <end position="148"/>
    </location>
</feature>
<evidence type="ECO:0000256" key="1">
    <source>
        <dbReference type="ARBA" id="ARBA00004123"/>
    </source>
</evidence>
<evidence type="ECO:0000256" key="4">
    <source>
        <dbReference type="ARBA" id="ARBA00022786"/>
    </source>
</evidence>
<comment type="subcellular location">
    <subcellularLocation>
        <location evidence="1">Nucleus</location>
    </subcellularLocation>
</comment>
<evidence type="ECO:0000256" key="3">
    <source>
        <dbReference type="ARBA" id="ARBA00022679"/>
    </source>
</evidence>
<keyword evidence="8" id="KW-1185">Reference proteome</keyword>
<keyword evidence="3" id="KW-0808">Transferase</keyword>
<dbReference type="EMBL" id="JAPWTK010000294">
    <property type="protein sequence ID" value="KAJ8943287.1"/>
    <property type="molecule type" value="Genomic_DNA"/>
</dbReference>
<evidence type="ECO:0000313" key="8">
    <source>
        <dbReference type="Proteomes" id="UP001162162"/>
    </source>
</evidence>
<keyword evidence="4" id="KW-0833">Ubl conjugation pathway</keyword>
<dbReference type="GO" id="GO:0036503">
    <property type="term" value="P:ERAD pathway"/>
    <property type="evidence" value="ECO:0007669"/>
    <property type="project" value="InterPro"/>
</dbReference>
<name>A0AAV8XW26_9CUCU</name>
<gene>
    <name evidence="7" type="ORF">NQ318_017305</name>
</gene>
<keyword evidence="5" id="KW-0539">Nucleus</keyword>
<protein>
    <recommendedName>
        <fullName evidence="6">Ubiquitin conjugation factor E4 core domain-containing protein</fullName>
    </recommendedName>
</protein>
<dbReference type="GO" id="GO:0000151">
    <property type="term" value="C:ubiquitin ligase complex"/>
    <property type="evidence" value="ECO:0007669"/>
    <property type="project" value="InterPro"/>
</dbReference>
<reference evidence="7" key="1">
    <citation type="journal article" date="2023" name="Insect Mol. Biol.">
        <title>Genome sequencing provides insights into the evolution of gene families encoding plant cell wall-degrading enzymes in longhorned beetles.</title>
        <authorList>
            <person name="Shin N.R."/>
            <person name="Okamura Y."/>
            <person name="Kirsch R."/>
            <person name="Pauchet Y."/>
        </authorList>
    </citation>
    <scope>NUCLEOTIDE SEQUENCE</scope>
    <source>
        <strain evidence="7">AMC_N1</strain>
    </source>
</reference>
<proteinExistence type="predicted"/>
<comment type="pathway">
    <text evidence="2">Protein modification; protein ubiquitination.</text>
</comment>
<dbReference type="GO" id="GO:0005634">
    <property type="term" value="C:nucleus"/>
    <property type="evidence" value="ECO:0007669"/>
    <property type="project" value="UniProtKB-SubCell"/>
</dbReference>
<accession>A0AAV8XW26</accession>
<comment type="caution">
    <text evidence="7">The sequence shown here is derived from an EMBL/GenBank/DDBJ whole genome shotgun (WGS) entry which is preliminary data.</text>
</comment>
<dbReference type="GO" id="GO:0006511">
    <property type="term" value="P:ubiquitin-dependent protein catabolic process"/>
    <property type="evidence" value="ECO:0007669"/>
    <property type="project" value="InterPro"/>
</dbReference>
<evidence type="ECO:0000256" key="5">
    <source>
        <dbReference type="ARBA" id="ARBA00023242"/>
    </source>
</evidence>
<dbReference type="InterPro" id="IPR019474">
    <property type="entry name" value="Ub_conjug_fac_E4_core"/>
</dbReference>
<sequence length="157" mass="18644">MEERSLAGDGFMLNLLSVLQNLSVKIKLNKMDFMYPFHPGSLINIKNDTRLKLTSQEVSDWLDEFGKTHEHQPPNFSTICWFLTLHCHHLSLLPALQKYQRRLRAIRDLQKLLDETVAAEAQWRNTPFANRNKQFIKRWKQQLKKLNKSGVRRRWDS</sequence>
<dbReference type="InterPro" id="IPR045132">
    <property type="entry name" value="UBE4"/>
</dbReference>
<dbReference type="GO" id="GO:0000209">
    <property type="term" value="P:protein polyubiquitination"/>
    <property type="evidence" value="ECO:0007669"/>
    <property type="project" value="TreeGrafter"/>
</dbReference>
<dbReference type="PANTHER" id="PTHR13931">
    <property type="entry name" value="UBIQUITINATION FACTOR E4"/>
    <property type="match status" value="1"/>
</dbReference>